<dbReference type="AlphaFoldDB" id="A0A7X0VIK5"/>
<dbReference type="Gene3D" id="3.40.50.150">
    <property type="entry name" value="Vaccinia Virus protein VP39"/>
    <property type="match status" value="1"/>
</dbReference>
<dbReference type="InterPro" id="IPR006901">
    <property type="entry name" value="TrmK"/>
</dbReference>
<dbReference type="GO" id="GO:0160105">
    <property type="term" value="F:tRNA (adenine(22)-N1)-methyltransferase activity"/>
    <property type="evidence" value="ECO:0007669"/>
    <property type="project" value="InterPro"/>
</dbReference>
<evidence type="ECO:0000313" key="1">
    <source>
        <dbReference type="EMBL" id="MBB6675292.1"/>
    </source>
</evidence>
<keyword evidence="2" id="KW-1185">Reference proteome</keyword>
<dbReference type="RefSeq" id="WP_185673148.1">
    <property type="nucleotide sequence ID" value="NZ_JACJVP010000070.1"/>
</dbReference>
<reference evidence="1 2" key="1">
    <citation type="submission" date="2020-08" db="EMBL/GenBank/DDBJ databases">
        <title>Cohnella phylogeny.</title>
        <authorList>
            <person name="Dunlap C."/>
        </authorList>
    </citation>
    <scope>NUCLEOTIDE SEQUENCE [LARGE SCALE GENOMIC DNA]</scope>
    <source>
        <strain evidence="1 2">DSM 28246</strain>
    </source>
</reference>
<dbReference type="PANTHER" id="PTHR38451">
    <property type="entry name" value="TRNA (ADENINE(22)-N(1))-METHYLTRANSFERASE"/>
    <property type="match status" value="1"/>
</dbReference>
<gene>
    <name evidence="1" type="ORF">H7C19_32005</name>
</gene>
<dbReference type="Pfam" id="PF04816">
    <property type="entry name" value="TrmK"/>
    <property type="match status" value="1"/>
</dbReference>
<protein>
    <submittedName>
        <fullName evidence="1">SAM-dependent methyltransferase</fullName>
    </submittedName>
</protein>
<organism evidence="1 2">
    <name type="scientific">Cohnella nanjingensis</name>
    <dbReference type="NCBI Taxonomy" id="1387779"/>
    <lineage>
        <taxon>Bacteria</taxon>
        <taxon>Bacillati</taxon>
        <taxon>Bacillota</taxon>
        <taxon>Bacilli</taxon>
        <taxon>Bacillales</taxon>
        <taxon>Paenibacillaceae</taxon>
        <taxon>Cohnella</taxon>
    </lineage>
</organism>
<dbReference type="PANTHER" id="PTHR38451:SF1">
    <property type="entry name" value="TRNA (ADENINE(22)-N(1))-METHYLTRANSFERASE"/>
    <property type="match status" value="1"/>
</dbReference>
<proteinExistence type="predicted"/>
<accession>A0A7X0VIK5</accession>
<dbReference type="SUPFAM" id="SSF53335">
    <property type="entry name" value="S-adenosyl-L-methionine-dependent methyltransferases"/>
    <property type="match status" value="1"/>
</dbReference>
<dbReference type="Gene3D" id="1.10.287.1890">
    <property type="match status" value="1"/>
</dbReference>
<dbReference type="Proteomes" id="UP000547209">
    <property type="component" value="Unassembled WGS sequence"/>
</dbReference>
<dbReference type="GO" id="GO:0032259">
    <property type="term" value="P:methylation"/>
    <property type="evidence" value="ECO:0007669"/>
    <property type="project" value="UniProtKB-KW"/>
</dbReference>
<dbReference type="PIRSF" id="PIRSF018637">
    <property type="entry name" value="TrmK"/>
    <property type="match status" value="1"/>
</dbReference>
<comment type="caution">
    <text evidence="1">The sequence shown here is derived from an EMBL/GenBank/DDBJ whole genome shotgun (WGS) entry which is preliminary data.</text>
</comment>
<evidence type="ECO:0000313" key="2">
    <source>
        <dbReference type="Proteomes" id="UP000547209"/>
    </source>
</evidence>
<dbReference type="InterPro" id="IPR029063">
    <property type="entry name" value="SAM-dependent_MTases_sf"/>
</dbReference>
<name>A0A7X0VIK5_9BACL</name>
<dbReference type="EMBL" id="JACJVP010000070">
    <property type="protein sequence ID" value="MBB6675292.1"/>
    <property type="molecule type" value="Genomic_DNA"/>
</dbReference>
<keyword evidence="1" id="KW-0489">Methyltransferase</keyword>
<keyword evidence="1" id="KW-0808">Transferase</keyword>
<sequence length="269" mass="29571">MTEAKEYAAGLKLSRRLAALADWVPQGARFADIGTDHALLPVYLAASGRIVFAVAGDVHAGPVEAARRQVSAAGLTDIVSVRHGDGLAVLTPGEVDTVCIAGMGGSLMVRLLDAAGSRLQGVRTLILSPHVAEDQVRRWLAEHQYVLERERILMEDGEAYTLLRAQYVADAAEAADRNARLYDAALLTPCYPEVPEDLMQTMGPLLLREADETFRAKWREELAKREKILAQLRLGQTAEAEEKARAWEDTSRRIEEVLACTHAEKRSFN</sequence>